<feature type="compositionally biased region" description="Basic and acidic residues" evidence="7">
    <location>
        <begin position="223"/>
        <end position="232"/>
    </location>
</feature>
<dbReference type="InterPro" id="IPR001789">
    <property type="entry name" value="Sig_transdc_resp-reg_receiver"/>
</dbReference>
<dbReference type="AlphaFoldDB" id="A0A5N5D7A5"/>
<keyword evidence="11" id="KW-1185">Reference proteome</keyword>
<dbReference type="SMART" id="SM00448">
    <property type="entry name" value="REC"/>
    <property type="match status" value="1"/>
</dbReference>
<dbReference type="Gene3D" id="3.40.50.2300">
    <property type="match status" value="1"/>
</dbReference>
<dbReference type="Gene3D" id="1.10.287.130">
    <property type="match status" value="1"/>
</dbReference>
<dbReference type="PROSITE" id="PS50109">
    <property type="entry name" value="HIS_KIN"/>
    <property type="match status" value="1"/>
</dbReference>
<dbReference type="EC" id="2.7.13.3" evidence="2"/>
<evidence type="ECO:0000256" key="1">
    <source>
        <dbReference type="ARBA" id="ARBA00000085"/>
    </source>
</evidence>
<feature type="region of interest" description="Disordered" evidence="7">
    <location>
        <begin position="1163"/>
        <end position="1187"/>
    </location>
</feature>
<dbReference type="GO" id="GO:0009927">
    <property type="term" value="F:histidine phosphotransfer kinase activity"/>
    <property type="evidence" value="ECO:0007669"/>
    <property type="project" value="TreeGrafter"/>
</dbReference>
<feature type="region of interest" description="Disordered" evidence="7">
    <location>
        <begin position="965"/>
        <end position="992"/>
    </location>
</feature>
<dbReference type="SUPFAM" id="SSF52172">
    <property type="entry name" value="CheY-like"/>
    <property type="match status" value="1"/>
</dbReference>
<keyword evidence="5 10" id="KW-0418">Kinase</keyword>
<dbReference type="InterPro" id="IPR004358">
    <property type="entry name" value="Sig_transdc_His_kin-like_C"/>
</dbReference>
<dbReference type="Pfam" id="PF02518">
    <property type="entry name" value="HATPase_c"/>
    <property type="match status" value="1"/>
</dbReference>
<name>A0A5N5D7A5_9PEZI</name>
<feature type="domain" description="Histidine kinase" evidence="8">
    <location>
        <begin position="544"/>
        <end position="814"/>
    </location>
</feature>
<evidence type="ECO:0000256" key="6">
    <source>
        <dbReference type="PROSITE-ProRule" id="PRU00169"/>
    </source>
</evidence>
<evidence type="ECO:0000313" key="11">
    <source>
        <dbReference type="Proteomes" id="UP000325902"/>
    </source>
</evidence>
<dbReference type="GO" id="GO:0005886">
    <property type="term" value="C:plasma membrane"/>
    <property type="evidence" value="ECO:0007669"/>
    <property type="project" value="TreeGrafter"/>
</dbReference>
<feature type="compositionally biased region" description="Basic and acidic residues" evidence="7">
    <location>
        <begin position="240"/>
        <end position="255"/>
    </location>
</feature>
<dbReference type="CDD" id="cd00082">
    <property type="entry name" value="HisKA"/>
    <property type="match status" value="1"/>
</dbReference>
<keyword evidence="4" id="KW-0808">Transferase</keyword>
<dbReference type="PANTHER" id="PTHR43047">
    <property type="entry name" value="TWO-COMPONENT HISTIDINE PROTEIN KINASE"/>
    <property type="match status" value="1"/>
</dbReference>
<evidence type="ECO:0000259" key="9">
    <source>
        <dbReference type="PROSITE" id="PS50110"/>
    </source>
</evidence>
<evidence type="ECO:0000259" key="8">
    <source>
        <dbReference type="PROSITE" id="PS50109"/>
    </source>
</evidence>
<dbReference type="InterPro" id="IPR003594">
    <property type="entry name" value="HATPase_dom"/>
</dbReference>
<feature type="region of interest" description="Disordered" evidence="7">
    <location>
        <begin position="219"/>
        <end position="295"/>
    </location>
</feature>
<dbReference type="SUPFAM" id="SSF47384">
    <property type="entry name" value="Homodimeric domain of signal transducing histidine kinase"/>
    <property type="match status" value="1"/>
</dbReference>
<dbReference type="SMART" id="SM00387">
    <property type="entry name" value="HATPase_c"/>
    <property type="match status" value="1"/>
</dbReference>
<dbReference type="CDD" id="cd17546">
    <property type="entry name" value="REC_hyHK_CKI1_RcsC-like"/>
    <property type="match status" value="1"/>
</dbReference>
<dbReference type="SUPFAM" id="SSF55874">
    <property type="entry name" value="ATPase domain of HSP90 chaperone/DNA topoisomerase II/histidine kinase"/>
    <property type="match status" value="1"/>
</dbReference>
<dbReference type="OrthoDB" id="60033at2759"/>
<evidence type="ECO:0000256" key="3">
    <source>
        <dbReference type="ARBA" id="ARBA00022553"/>
    </source>
</evidence>
<evidence type="ECO:0000256" key="4">
    <source>
        <dbReference type="ARBA" id="ARBA00022679"/>
    </source>
</evidence>
<dbReference type="Pfam" id="PF00512">
    <property type="entry name" value="HisKA"/>
    <property type="match status" value="1"/>
</dbReference>
<keyword evidence="3 6" id="KW-0597">Phosphoprotein</keyword>
<dbReference type="InterPro" id="IPR003661">
    <property type="entry name" value="HisK_dim/P_dom"/>
</dbReference>
<dbReference type="InterPro" id="IPR005467">
    <property type="entry name" value="His_kinase_dom"/>
</dbReference>
<sequence length="1187" mass="130628">MPTVFTSHEFRRYLDIDQLPPPSPAYATALGLDPSLSDVSPLCASLDALAEVVAVRLGTFGAFISLHDGITHRLVAGHWSSTSCSDAPCWLASKDTDKDTWLWLANRSRHSDNGYFAVQLDEDKKTASLGCVTSHPHLAYYAVVPIVSRHGIAIGSVFILDVAHRSSSKQQDGDLLRSTARKCMAQLESARAAYLRDRVTSIHDKLKVFVRSRQVIAQVNEEPTNRDHRNPSDEESDSSDDGHTHPNKDLDDKAKNFVRSELQREKSDEEVNLPRSAPPQSGHEKTSNRNEGGTTYRHVFSRAAESLRAGLDVDGVAFLDGLVGFHGCTVPVAEPETELETELAQSTDNCRRMSAAAAQPDPILKPDGSDNAERTFTSTGYERQVLLRRPAECLGISVHDERWPVWINISPTTLGLKHLDESLLQRLLAKFPNGKVWYFDNESGKPYTFSDDDRLVVADDDDGDVDKLSASFPGVRQILFAPLTDPTSLKRLAGCVAWTSRMRPVFTQSADLPLFRTFLSSAESEISRVDAIAAVKQQEAFVSSVSHELRTPLHGILGAVEFLSDTTLDDFQQGLAESIRCCGATLHETLSSVLSYAKINQFERRRNKPVQRAMKESPWALEAKDVGRPVEEAEGLYCSTNIATLCEEVVDVTSSGYAYNKSANSLAENLTIILDIDYRRHWNFLTEPAVLRRIMTNILGNALKYTSAGFVKVSLAVCQMDEEVGGPNHLDGVDQKKAKLLEICVTDSGKGMSEEFLQRRLFAPFTQEDAVASEGVGLGMSIVKSLVSLLGGRVNVKSKPGEGSTFIVIIPMEEDQDHSPTSTLSGILADAVPRIRQRRRTVAFRGFHDMLQESLARYFREWYQWDVLEDEHASDADVAIVDHAASASVSSLRSNGAVLLGVFKNPARKNKDDISAGHTNVDVATTRPIGPLKLSKAILTCIARLESTNKAEHLSKIMVGIESQTTISENADDTDKTDSKLPSPCSPPSPCSIPQPAAMPEHPIAISLPIRPPSPNHTDLDRQPYLLIVEDNEVNLKLLKTFLVKRGHNDLKTAANGQLAVDEVMRLSEESRAFDIIFMDISMPVMDGFQATIAIRSLEREYRGGARPPLAAACPPAYIIALTGLASARDRKRAYQAGVDLVLTKPVKFAELSKVLEKWKKGALDRVEEEEGQEEEDGVGEEEGRGF</sequence>
<dbReference type="InterPro" id="IPR036890">
    <property type="entry name" value="HATPase_C_sf"/>
</dbReference>
<feature type="modified residue" description="4-aspartylphosphate" evidence="6">
    <location>
        <position position="1080"/>
    </location>
</feature>
<dbReference type="Gene3D" id="3.30.565.10">
    <property type="entry name" value="Histidine kinase-like ATPase, C-terminal domain"/>
    <property type="match status" value="1"/>
</dbReference>
<reference evidence="10 11" key="1">
    <citation type="journal article" date="2019" name="Sci. Rep.">
        <title>A multi-omics analysis of the grapevine pathogen Lasiodiplodia theobromae reveals that temperature affects the expression of virulence- and pathogenicity-related genes.</title>
        <authorList>
            <person name="Felix C."/>
            <person name="Meneses R."/>
            <person name="Goncalves M.F.M."/>
            <person name="Tilleman L."/>
            <person name="Duarte A.S."/>
            <person name="Jorrin-Novo J.V."/>
            <person name="Van de Peer Y."/>
            <person name="Deforce D."/>
            <person name="Van Nieuwerburgh F."/>
            <person name="Esteves A.C."/>
            <person name="Alves A."/>
        </authorList>
    </citation>
    <scope>NUCLEOTIDE SEQUENCE [LARGE SCALE GENOMIC DNA]</scope>
    <source>
        <strain evidence="10 11">LA-SOL3</strain>
    </source>
</reference>
<gene>
    <name evidence="10" type="primary">dhkA_0</name>
    <name evidence="10" type="ORF">DBV05_g7719</name>
</gene>
<dbReference type="SMART" id="SM00388">
    <property type="entry name" value="HisKA"/>
    <property type="match status" value="1"/>
</dbReference>
<dbReference type="InterPro" id="IPR011006">
    <property type="entry name" value="CheY-like_superfamily"/>
</dbReference>
<proteinExistence type="predicted"/>
<evidence type="ECO:0000256" key="5">
    <source>
        <dbReference type="ARBA" id="ARBA00022777"/>
    </source>
</evidence>
<feature type="domain" description="Response regulatory" evidence="9">
    <location>
        <begin position="1025"/>
        <end position="1160"/>
    </location>
</feature>
<organism evidence="10 11">
    <name type="scientific">Lasiodiplodia theobromae</name>
    <dbReference type="NCBI Taxonomy" id="45133"/>
    <lineage>
        <taxon>Eukaryota</taxon>
        <taxon>Fungi</taxon>
        <taxon>Dikarya</taxon>
        <taxon>Ascomycota</taxon>
        <taxon>Pezizomycotina</taxon>
        <taxon>Dothideomycetes</taxon>
        <taxon>Dothideomycetes incertae sedis</taxon>
        <taxon>Botryosphaeriales</taxon>
        <taxon>Botryosphaeriaceae</taxon>
        <taxon>Lasiodiplodia</taxon>
    </lineage>
</organism>
<dbReference type="EMBL" id="VCHE01000055">
    <property type="protein sequence ID" value="KAB2573629.1"/>
    <property type="molecule type" value="Genomic_DNA"/>
</dbReference>
<dbReference type="PROSITE" id="PS50110">
    <property type="entry name" value="RESPONSE_REGULATORY"/>
    <property type="match status" value="1"/>
</dbReference>
<evidence type="ECO:0000313" key="10">
    <source>
        <dbReference type="EMBL" id="KAB2573629.1"/>
    </source>
</evidence>
<dbReference type="Proteomes" id="UP000325902">
    <property type="component" value="Unassembled WGS sequence"/>
</dbReference>
<feature type="compositionally biased region" description="Acidic residues" evidence="7">
    <location>
        <begin position="1167"/>
        <end position="1181"/>
    </location>
</feature>
<protein>
    <recommendedName>
        <fullName evidence="2">histidine kinase</fullName>
        <ecNumber evidence="2">2.7.13.3</ecNumber>
    </recommendedName>
</protein>
<accession>A0A5N5D7A5</accession>
<dbReference type="Pfam" id="PF00072">
    <property type="entry name" value="Response_reg"/>
    <property type="match status" value="1"/>
</dbReference>
<dbReference type="InterPro" id="IPR036097">
    <property type="entry name" value="HisK_dim/P_sf"/>
</dbReference>
<evidence type="ECO:0000256" key="7">
    <source>
        <dbReference type="SAM" id="MobiDB-lite"/>
    </source>
</evidence>
<comment type="catalytic activity">
    <reaction evidence="1">
        <text>ATP + protein L-histidine = ADP + protein N-phospho-L-histidine.</text>
        <dbReference type="EC" id="2.7.13.3"/>
    </reaction>
</comment>
<comment type="caution">
    <text evidence="10">The sequence shown here is derived from an EMBL/GenBank/DDBJ whole genome shotgun (WGS) entry which is preliminary data.</text>
</comment>
<dbReference type="GO" id="GO:0000155">
    <property type="term" value="F:phosphorelay sensor kinase activity"/>
    <property type="evidence" value="ECO:0007669"/>
    <property type="project" value="InterPro"/>
</dbReference>
<evidence type="ECO:0000256" key="2">
    <source>
        <dbReference type="ARBA" id="ARBA00012438"/>
    </source>
</evidence>
<dbReference type="PANTHER" id="PTHR43047:SF72">
    <property type="entry name" value="OSMOSENSING HISTIDINE PROTEIN KINASE SLN1"/>
    <property type="match status" value="1"/>
</dbReference>
<dbReference type="PRINTS" id="PR00344">
    <property type="entry name" value="BCTRLSENSOR"/>
</dbReference>